<dbReference type="GO" id="GO:0003677">
    <property type="term" value="F:DNA binding"/>
    <property type="evidence" value="ECO:0007669"/>
    <property type="project" value="UniProtKB-KW"/>
</dbReference>
<dbReference type="CDD" id="cd00093">
    <property type="entry name" value="HTH_XRE"/>
    <property type="match status" value="1"/>
</dbReference>
<dbReference type="Gene3D" id="1.10.260.40">
    <property type="entry name" value="lambda repressor-like DNA-binding domains"/>
    <property type="match status" value="1"/>
</dbReference>
<keyword evidence="1" id="KW-0238">DNA-binding</keyword>
<dbReference type="InterPro" id="IPR050807">
    <property type="entry name" value="TransReg_Diox_bact_type"/>
</dbReference>
<dbReference type="OrthoDB" id="2934197at2"/>
<evidence type="ECO:0000313" key="4">
    <source>
        <dbReference type="Proteomes" id="UP000253314"/>
    </source>
</evidence>
<reference evidence="3 4" key="1">
    <citation type="submission" date="2018-07" db="EMBL/GenBank/DDBJ databases">
        <title>Lottiidibacillus patelloidae gen. nov., sp. nov., isolated from the intestinal tract of a marine limpet and the reclassification of B. taeanensis BH030017T, B. algicola KMM 3737T and B. hwajinpoensis SW-72T as genus Lottiidibacillus.</title>
        <authorList>
            <person name="Liu R."/>
            <person name="Huang Z."/>
        </authorList>
    </citation>
    <scope>NUCLEOTIDE SEQUENCE [LARGE SCALE GENOMIC DNA]</scope>
    <source>
        <strain evidence="3 4">BH030017</strain>
    </source>
</reference>
<dbReference type="PROSITE" id="PS50943">
    <property type="entry name" value="HTH_CROC1"/>
    <property type="match status" value="1"/>
</dbReference>
<keyword evidence="4" id="KW-1185">Reference proteome</keyword>
<dbReference type="SUPFAM" id="SSF47413">
    <property type="entry name" value="lambda repressor-like DNA-binding domains"/>
    <property type="match status" value="1"/>
</dbReference>
<sequence length="130" mass="14547">MNKFNKELGEKIHKYRKAINMSTTVLSELSGTSQSTISKIENGYSTTNIETLIKICNALGITIKDLLPPDAFKNQLEVADDPEISQLMSLVRSLTSEEIRLLISILSKINKLSSQDREALKSLLYSLMNN</sequence>
<evidence type="ECO:0000259" key="2">
    <source>
        <dbReference type="PROSITE" id="PS50943"/>
    </source>
</evidence>
<organism evidence="3 4">
    <name type="scientific">Bacillus taeanensis</name>
    <dbReference type="NCBI Taxonomy" id="273032"/>
    <lineage>
        <taxon>Bacteria</taxon>
        <taxon>Bacillati</taxon>
        <taxon>Bacillota</taxon>
        <taxon>Bacilli</taxon>
        <taxon>Bacillales</taxon>
        <taxon>Bacillaceae</taxon>
        <taxon>Bacillus</taxon>
    </lineage>
</organism>
<dbReference type="GO" id="GO:0003700">
    <property type="term" value="F:DNA-binding transcription factor activity"/>
    <property type="evidence" value="ECO:0007669"/>
    <property type="project" value="TreeGrafter"/>
</dbReference>
<dbReference type="InterPro" id="IPR001387">
    <property type="entry name" value="Cro/C1-type_HTH"/>
</dbReference>
<dbReference type="Pfam" id="PF01381">
    <property type="entry name" value="HTH_3"/>
    <property type="match status" value="1"/>
</dbReference>
<dbReference type="Proteomes" id="UP000253314">
    <property type="component" value="Unassembled WGS sequence"/>
</dbReference>
<name>A0A366XRB3_9BACI</name>
<dbReference type="InterPro" id="IPR010982">
    <property type="entry name" value="Lambda_DNA-bd_dom_sf"/>
</dbReference>
<comment type="caution">
    <text evidence="3">The sequence shown here is derived from an EMBL/GenBank/DDBJ whole genome shotgun (WGS) entry which is preliminary data.</text>
</comment>
<evidence type="ECO:0000256" key="1">
    <source>
        <dbReference type="ARBA" id="ARBA00023125"/>
    </source>
</evidence>
<accession>A0A366XRB3</accession>
<protein>
    <recommendedName>
        <fullName evidence="2">HTH cro/C1-type domain-containing protein</fullName>
    </recommendedName>
</protein>
<dbReference type="EMBL" id="QOCW01000023">
    <property type="protein sequence ID" value="RBW68246.1"/>
    <property type="molecule type" value="Genomic_DNA"/>
</dbReference>
<dbReference type="PANTHER" id="PTHR46797">
    <property type="entry name" value="HTH-TYPE TRANSCRIPTIONAL REGULATOR"/>
    <property type="match status" value="1"/>
</dbReference>
<dbReference type="RefSeq" id="WP_113807424.1">
    <property type="nucleotide sequence ID" value="NZ_QOCW01000023.1"/>
</dbReference>
<dbReference type="AlphaFoldDB" id="A0A366XRB3"/>
<feature type="domain" description="HTH cro/C1-type" evidence="2">
    <location>
        <begin position="12"/>
        <end position="66"/>
    </location>
</feature>
<dbReference type="SMART" id="SM00530">
    <property type="entry name" value="HTH_XRE"/>
    <property type="match status" value="1"/>
</dbReference>
<evidence type="ECO:0000313" key="3">
    <source>
        <dbReference type="EMBL" id="RBW68246.1"/>
    </source>
</evidence>
<proteinExistence type="predicted"/>
<gene>
    <name evidence="3" type="ORF">DS031_17890</name>
</gene>
<dbReference type="PANTHER" id="PTHR46797:SF1">
    <property type="entry name" value="METHYLPHOSPHONATE SYNTHASE"/>
    <property type="match status" value="1"/>
</dbReference>
<dbReference type="GO" id="GO:0005829">
    <property type="term" value="C:cytosol"/>
    <property type="evidence" value="ECO:0007669"/>
    <property type="project" value="TreeGrafter"/>
</dbReference>